<proteinExistence type="predicted"/>
<dbReference type="EMBL" id="JAPXFL010000008">
    <property type="protein sequence ID" value="KAK9502884.1"/>
    <property type="molecule type" value="Genomic_DNA"/>
</dbReference>
<sequence length="367" mass="41943">MPFIDKKLACSCFYFWTSFIAFCLLAIEITDVFMFLILLAGPALSYWLICAYSIPPPEDCVVKEILGTELTGELFAPEPMLLSSNKTECTDNTNEFVLKAIAHRFAGIEAPENSMQALDTCFENGAVAVEFDLVLTADGVPIIFHDATLERVTNVVGEIANMKWDDIKALDISVNHPFHKKFVGSHIPLFEDIIKKCMEYDLRIIIDVKDERLEVAQVIVRAYEKYPKLYKRALVSSFNGLIIYQVRSLNPAIVCSMAWRPYIQSLRVFSLQEEQRVPYYTFLPLYFVTRLMDHISAWIFHNIAYNLIGFSAVLLNKDVITAEVVLYWRARNVRVYAWTVNNPLEKLHLTRNLGVGYFTDTMLGNGD</sequence>
<dbReference type="GO" id="GO:0070291">
    <property type="term" value="P:N-acylethanolamine metabolic process"/>
    <property type="evidence" value="ECO:0007669"/>
    <property type="project" value="TreeGrafter"/>
</dbReference>
<dbReference type="InterPro" id="IPR030395">
    <property type="entry name" value="GP_PDE_dom"/>
</dbReference>
<name>A0AAW1D2V7_9HEMI</name>
<keyword evidence="1" id="KW-0812">Transmembrane</keyword>
<dbReference type="GO" id="GO:0008889">
    <property type="term" value="F:glycerophosphodiester phosphodiesterase activity"/>
    <property type="evidence" value="ECO:0007669"/>
    <property type="project" value="TreeGrafter"/>
</dbReference>
<feature type="transmembrane region" description="Helical" evidence="1">
    <location>
        <begin position="7"/>
        <end position="27"/>
    </location>
</feature>
<dbReference type="Gene3D" id="3.20.20.190">
    <property type="entry name" value="Phosphatidylinositol (PI) phosphodiesterase"/>
    <property type="match status" value="1"/>
</dbReference>
<evidence type="ECO:0000256" key="1">
    <source>
        <dbReference type="SAM" id="Phobius"/>
    </source>
</evidence>
<dbReference type="GO" id="GO:0006644">
    <property type="term" value="P:phospholipid metabolic process"/>
    <property type="evidence" value="ECO:0007669"/>
    <property type="project" value="TreeGrafter"/>
</dbReference>
<reference evidence="3 4" key="1">
    <citation type="submission" date="2022-12" db="EMBL/GenBank/DDBJ databases">
        <title>Chromosome-level genome assembly of true bugs.</title>
        <authorList>
            <person name="Ma L."/>
            <person name="Li H."/>
        </authorList>
    </citation>
    <scope>NUCLEOTIDE SEQUENCE [LARGE SCALE GENOMIC DNA]</scope>
    <source>
        <strain evidence="3">Lab_2022b</strain>
    </source>
</reference>
<evidence type="ECO:0000313" key="4">
    <source>
        <dbReference type="Proteomes" id="UP001461498"/>
    </source>
</evidence>
<dbReference type="PROSITE" id="PS51704">
    <property type="entry name" value="GP_PDE"/>
    <property type="match status" value="1"/>
</dbReference>
<keyword evidence="1" id="KW-0472">Membrane</keyword>
<dbReference type="SUPFAM" id="SSF51695">
    <property type="entry name" value="PLC-like phosphodiesterases"/>
    <property type="match status" value="1"/>
</dbReference>
<dbReference type="Proteomes" id="UP001461498">
    <property type="component" value="Unassembled WGS sequence"/>
</dbReference>
<dbReference type="GO" id="GO:0005886">
    <property type="term" value="C:plasma membrane"/>
    <property type="evidence" value="ECO:0007669"/>
    <property type="project" value="TreeGrafter"/>
</dbReference>
<evidence type="ECO:0000259" key="2">
    <source>
        <dbReference type="PROSITE" id="PS51704"/>
    </source>
</evidence>
<dbReference type="PANTHER" id="PTHR46320:SF1">
    <property type="entry name" value="GLYCEROPHOSPHODIESTER PHOSPHODIESTERASE 1"/>
    <property type="match status" value="1"/>
</dbReference>
<dbReference type="PANTHER" id="PTHR46320">
    <property type="entry name" value="GLYCEROPHOSPHODIESTER PHOSPHODIESTERASE 1"/>
    <property type="match status" value="1"/>
</dbReference>
<dbReference type="AlphaFoldDB" id="A0AAW1D2V7"/>
<dbReference type="GO" id="GO:0006580">
    <property type="term" value="P:ethanolamine metabolic process"/>
    <property type="evidence" value="ECO:0007669"/>
    <property type="project" value="TreeGrafter"/>
</dbReference>
<evidence type="ECO:0000313" key="3">
    <source>
        <dbReference type="EMBL" id="KAK9502884.1"/>
    </source>
</evidence>
<dbReference type="InterPro" id="IPR017946">
    <property type="entry name" value="PLC-like_Pdiesterase_TIM-brl"/>
</dbReference>
<keyword evidence="4" id="KW-1185">Reference proteome</keyword>
<comment type="caution">
    <text evidence="3">The sequence shown here is derived from an EMBL/GenBank/DDBJ whole genome shotgun (WGS) entry which is preliminary data.</text>
</comment>
<keyword evidence="1" id="KW-1133">Transmembrane helix</keyword>
<feature type="domain" description="GP-PDE" evidence="2">
    <location>
        <begin position="98"/>
        <end position="367"/>
    </location>
</feature>
<organism evidence="3 4">
    <name type="scientific">Rhynocoris fuscipes</name>
    <dbReference type="NCBI Taxonomy" id="488301"/>
    <lineage>
        <taxon>Eukaryota</taxon>
        <taxon>Metazoa</taxon>
        <taxon>Ecdysozoa</taxon>
        <taxon>Arthropoda</taxon>
        <taxon>Hexapoda</taxon>
        <taxon>Insecta</taxon>
        <taxon>Pterygota</taxon>
        <taxon>Neoptera</taxon>
        <taxon>Paraneoptera</taxon>
        <taxon>Hemiptera</taxon>
        <taxon>Heteroptera</taxon>
        <taxon>Panheteroptera</taxon>
        <taxon>Cimicomorpha</taxon>
        <taxon>Reduviidae</taxon>
        <taxon>Harpactorinae</taxon>
        <taxon>Harpactorini</taxon>
        <taxon>Rhynocoris</taxon>
    </lineage>
</organism>
<accession>A0AAW1D2V7</accession>
<protein>
    <recommendedName>
        <fullName evidence="2">GP-PDE domain-containing protein</fullName>
    </recommendedName>
</protein>
<gene>
    <name evidence="3" type="ORF">O3M35_011571</name>
</gene>
<dbReference type="Pfam" id="PF03009">
    <property type="entry name" value="GDPD"/>
    <property type="match status" value="1"/>
</dbReference>